<accession>A0AAP0LER7</accession>
<reference evidence="2 3" key="1">
    <citation type="submission" date="2024-01" db="EMBL/GenBank/DDBJ databases">
        <title>Genome assemblies of Stephania.</title>
        <authorList>
            <person name="Yang L."/>
        </authorList>
    </citation>
    <scope>NUCLEOTIDE SEQUENCE [LARGE SCALE GENOMIC DNA]</scope>
    <source>
        <strain evidence="2">YNDBR</strain>
        <tissue evidence="2">Leaf</tissue>
    </source>
</reference>
<gene>
    <name evidence="2" type="ORF">Syun_001776</name>
</gene>
<feature type="compositionally biased region" description="Acidic residues" evidence="1">
    <location>
        <begin position="198"/>
        <end position="210"/>
    </location>
</feature>
<dbReference type="Proteomes" id="UP001420932">
    <property type="component" value="Unassembled WGS sequence"/>
</dbReference>
<evidence type="ECO:0000256" key="1">
    <source>
        <dbReference type="SAM" id="MobiDB-lite"/>
    </source>
</evidence>
<feature type="compositionally biased region" description="Basic and acidic residues" evidence="1">
    <location>
        <begin position="181"/>
        <end position="197"/>
    </location>
</feature>
<comment type="caution">
    <text evidence="2">The sequence shown here is derived from an EMBL/GenBank/DDBJ whole genome shotgun (WGS) entry which is preliminary data.</text>
</comment>
<dbReference type="EMBL" id="JBBNAF010000001">
    <property type="protein sequence ID" value="KAK9169636.1"/>
    <property type="molecule type" value="Genomic_DNA"/>
</dbReference>
<dbReference type="AlphaFoldDB" id="A0AAP0LER7"/>
<sequence length="251" mass="28873">MLRKRKEVLAVETLFDRMGCKTEEAGVTNQQNFSIRLVPFPCRIDFAYFETTEFNLRYLFGRLKWDHLLSINLPLYLRLVQMFYANLYTPKPEDPLFFKYEILGHRVNVNPETIRSLFKLPKGNFKYYNTHTVAQFDGFDREAALRQICKDLNFDRRGSDNEDKDSGEVDPIPILDNDSEVDVKSVEEKGLSHSGDGEERDVEQGEDLEVEKEVTKNMEDDFLVSTSPLGDGGRDQEGNDIPITPSVKGSD</sequence>
<protein>
    <submittedName>
        <fullName evidence="2">Uncharacterized protein</fullName>
    </submittedName>
</protein>
<evidence type="ECO:0000313" key="3">
    <source>
        <dbReference type="Proteomes" id="UP001420932"/>
    </source>
</evidence>
<feature type="compositionally biased region" description="Basic and acidic residues" evidence="1">
    <location>
        <begin position="156"/>
        <end position="167"/>
    </location>
</feature>
<keyword evidence="3" id="KW-1185">Reference proteome</keyword>
<feature type="region of interest" description="Disordered" evidence="1">
    <location>
        <begin position="156"/>
        <end position="251"/>
    </location>
</feature>
<proteinExistence type="predicted"/>
<name>A0AAP0LER7_9MAGN</name>
<evidence type="ECO:0000313" key="2">
    <source>
        <dbReference type="EMBL" id="KAK9169636.1"/>
    </source>
</evidence>
<organism evidence="2 3">
    <name type="scientific">Stephania yunnanensis</name>
    <dbReference type="NCBI Taxonomy" id="152371"/>
    <lineage>
        <taxon>Eukaryota</taxon>
        <taxon>Viridiplantae</taxon>
        <taxon>Streptophyta</taxon>
        <taxon>Embryophyta</taxon>
        <taxon>Tracheophyta</taxon>
        <taxon>Spermatophyta</taxon>
        <taxon>Magnoliopsida</taxon>
        <taxon>Ranunculales</taxon>
        <taxon>Menispermaceae</taxon>
        <taxon>Menispermoideae</taxon>
        <taxon>Cissampelideae</taxon>
        <taxon>Stephania</taxon>
    </lineage>
</organism>